<evidence type="ECO:0000313" key="2">
    <source>
        <dbReference type="Proteomes" id="UP001235064"/>
    </source>
</evidence>
<dbReference type="SUPFAM" id="SSF54909">
    <property type="entry name" value="Dimeric alpha+beta barrel"/>
    <property type="match status" value="1"/>
</dbReference>
<dbReference type="InterPro" id="IPR011008">
    <property type="entry name" value="Dimeric_a/b-barrel"/>
</dbReference>
<organism evidence="1 2">
    <name type="scientific">Microbacterium candidum</name>
    <dbReference type="NCBI Taxonomy" id="3041922"/>
    <lineage>
        <taxon>Bacteria</taxon>
        <taxon>Bacillati</taxon>
        <taxon>Actinomycetota</taxon>
        <taxon>Actinomycetes</taxon>
        <taxon>Micrococcales</taxon>
        <taxon>Microbacteriaceae</taxon>
        <taxon>Microbacterium</taxon>
    </lineage>
</organism>
<comment type="caution">
    <text evidence="1">The sequence shown here is derived from an EMBL/GenBank/DDBJ whole genome shotgun (WGS) entry which is preliminary data.</text>
</comment>
<dbReference type="Gene3D" id="3.30.70.1060">
    <property type="entry name" value="Dimeric alpha+beta barrel"/>
    <property type="match status" value="1"/>
</dbReference>
<keyword evidence="2" id="KW-1185">Reference proteome</keyword>
<proteinExistence type="predicted"/>
<dbReference type="Proteomes" id="UP001235064">
    <property type="component" value="Unassembled WGS sequence"/>
</dbReference>
<evidence type="ECO:0000313" key="1">
    <source>
        <dbReference type="EMBL" id="MDL9981201.1"/>
    </source>
</evidence>
<accession>A0ABT7N3B2</accession>
<evidence type="ECO:0008006" key="3">
    <source>
        <dbReference type="Google" id="ProtNLM"/>
    </source>
</evidence>
<gene>
    <name evidence="1" type="ORF">QSV35_17855</name>
</gene>
<protein>
    <recommendedName>
        <fullName evidence="3">YCII-related domain-containing protein</fullName>
    </recommendedName>
</protein>
<dbReference type="EMBL" id="JASXSZ010000006">
    <property type="protein sequence ID" value="MDL9981201.1"/>
    <property type="molecule type" value="Genomic_DNA"/>
</dbReference>
<dbReference type="RefSeq" id="WP_286290223.1">
    <property type="nucleotide sequence ID" value="NZ_JASXSZ010000006.1"/>
</dbReference>
<reference evidence="1 2" key="1">
    <citation type="submission" date="2023-06" db="EMBL/GenBank/DDBJ databases">
        <title>Microbacterium sp. nov., isolated from a waste landfill.</title>
        <authorList>
            <person name="Wen W."/>
        </authorList>
    </citation>
    <scope>NUCLEOTIDE SEQUENCE [LARGE SCALE GENOMIC DNA]</scope>
    <source>
        <strain evidence="1 2">ASV49</strain>
    </source>
</reference>
<name>A0ABT7N3B2_9MICO</name>
<sequence length="95" mass="9556">MSAYVFAFRNNPAVTATEEEVAAWGAWFQKLGSAVTDMGSRVGATALLGTSAGPNALSGYVLVDAADLTAATALAEGCPGLSRGGSVEVGELTEM</sequence>